<feature type="compositionally biased region" description="Basic residues" evidence="1">
    <location>
        <begin position="158"/>
        <end position="169"/>
    </location>
</feature>
<dbReference type="EMBL" id="CAICTM010000341">
    <property type="protein sequence ID" value="CAB9508309.1"/>
    <property type="molecule type" value="Genomic_DNA"/>
</dbReference>
<feature type="region of interest" description="Disordered" evidence="1">
    <location>
        <begin position="155"/>
        <end position="188"/>
    </location>
</feature>
<feature type="compositionally biased region" description="Low complexity" evidence="1">
    <location>
        <begin position="56"/>
        <end position="67"/>
    </location>
</feature>
<feature type="compositionally biased region" description="Low complexity" evidence="1">
    <location>
        <begin position="170"/>
        <end position="188"/>
    </location>
</feature>
<keyword evidence="3" id="KW-1185">Reference proteome</keyword>
<feature type="region of interest" description="Disordered" evidence="1">
    <location>
        <begin position="1"/>
        <end position="67"/>
    </location>
</feature>
<reference evidence="2" key="1">
    <citation type="submission" date="2020-06" db="EMBL/GenBank/DDBJ databases">
        <authorList>
            <consortium name="Plant Systems Biology data submission"/>
        </authorList>
    </citation>
    <scope>NUCLEOTIDE SEQUENCE</scope>
    <source>
        <strain evidence="2">D6</strain>
    </source>
</reference>
<protein>
    <submittedName>
        <fullName evidence="2">Uncharacterized protein</fullName>
    </submittedName>
</protein>
<sequence length="217" mass="24266">MCPQQQIKSKSNAAFGNDVSELSLSNTSRRQSRRSSPGILKRSSTMDESTLSNTLRRSTGSMGSTRRMPVSFDIVEIHEHAMIHDKSRAGPALTIDWAPMNTEVTTVQEFDCNKCHKKNVRAYNPAERASILMKAGYKLEDLCFHELAEDIKKEVQKANRRNKTPKRHMSSPSSISTSTTSTSNTKNKTMYSMVKKAAKKLVVNPSHPSMPLNSCRC</sequence>
<organism evidence="2 3">
    <name type="scientific">Seminavis robusta</name>
    <dbReference type="NCBI Taxonomy" id="568900"/>
    <lineage>
        <taxon>Eukaryota</taxon>
        <taxon>Sar</taxon>
        <taxon>Stramenopiles</taxon>
        <taxon>Ochrophyta</taxon>
        <taxon>Bacillariophyta</taxon>
        <taxon>Bacillariophyceae</taxon>
        <taxon>Bacillariophycidae</taxon>
        <taxon>Naviculales</taxon>
        <taxon>Naviculaceae</taxon>
        <taxon>Seminavis</taxon>
    </lineage>
</organism>
<name>A0A9N8DYF5_9STRA</name>
<gene>
    <name evidence="2" type="ORF">SEMRO_342_G121690.1</name>
</gene>
<accession>A0A9N8DYF5</accession>
<feature type="compositionally biased region" description="Polar residues" evidence="1">
    <location>
        <begin position="1"/>
        <end position="14"/>
    </location>
</feature>
<feature type="compositionally biased region" description="Polar residues" evidence="1">
    <location>
        <begin position="42"/>
        <end position="55"/>
    </location>
</feature>
<comment type="caution">
    <text evidence="2">The sequence shown here is derived from an EMBL/GenBank/DDBJ whole genome shotgun (WGS) entry which is preliminary data.</text>
</comment>
<evidence type="ECO:0000313" key="3">
    <source>
        <dbReference type="Proteomes" id="UP001153069"/>
    </source>
</evidence>
<proteinExistence type="predicted"/>
<evidence type="ECO:0000256" key="1">
    <source>
        <dbReference type="SAM" id="MobiDB-lite"/>
    </source>
</evidence>
<evidence type="ECO:0000313" key="2">
    <source>
        <dbReference type="EMBL" id="CAB9508309.1"/>
    </source>
</evidence>
<dbReference type="AlphaFoldDB" id="A0A9N8DYF5"/>
<dbReference type="Proteomes" id="UP001153069">
    <property type="component" value="Unassembled WGS sequence"/>
</dbReference>